<evidence type="ECO:0000313" key="1">
    <source>
        <dbReference type="EMBL" id="CAL1399955.1"/>
    </source>
</evidence>
<gene>
    <name evidence="1" type="ORF">LTRI10_LOCUS40115</name>
</gene>
<dbReference type="PANTHER" id="PTHR11439:SF498">
    <property type="entry name" value="DNAK FAMILY PROTEIN"/>
    <property type="match status" value="1"/>
</dbReference>
<dbReference type="EMBL" id="OZ034820">
    <property type="protein sequence ID" value="CAL1399955.1"/>
    <property type="molecule type" value="Genomic_DNA"/>
</dbReference>
<proteinExistence type="predicted"/>
<protein>
    <submittedName>
        <fullName evidence="1">Uncharacterized protein</fullName>
    </submittedName>
</protein>
<reference evidence="1 2" key="1">
    <citation type="submission" date="2024-04" db="EMBL/GenBank/DDBJ databases">
        <authorList>
            <person name="Fracassetti M."/>
        </authorList>
    </citation>
    <scope>NUCLEOTIDE SEQUENCE [LARGE SCALE GENOMIC DNA]</scope>
</reference>
<dbReference type="InterPro" id="IPR043502">
    <property type="entry name" value="DNA/RNA_pol_sf"/>
</dbReference>
<dbReference type="PANTHER" id="PTHR11439">
    <property type="entry name" value="GAG-POL-RELATED RETROTRANSPOSON"/>
    <property type="match status" value="1"/>
</dbReference>
<name>A0AAV2FQS7_9ROSI</name>
<accession>A0AAV2FQS7</accession>
<organism evidence="1 2">
    <name type="scientific">Linum trigynum</name>
    <dbReference type="NCBI Taxonomy" id="586398"/>
    <lineage>
        <taxon>Eukaryota</taxon>
        <taxon>Viridiplantae</taxon>
        <taxon>Streptophyta</taxon>
        <taxon>Embryophyta</taxon>
        <taxon>Tracheophyta</taxon>
        <taxon>Spermatophyta</taxon>
        <taxon>Magnoliopsida</taxon>
        <taxon>eudicotyledons</taxon>
        <taxon>Gunneridae</taxon>
        <taxon>Pentapetalae</taxon>
        <taxon>rosids</taxon>
        <taxon>fabids</taxon>
        <taxon>Malpighiales</taxon>
        <taxon>Linaceae</taxon>
        <taxon>Linum</taxon>
    </lineage>
</organism>
<dbReference type="AlphaFoldDB" id="A0AAV2FQS7"/>
<evidence type="ECO:0000313" key="2">
    <source>
        <dbReference type="Proteomes" id="UP001497516"/>
    </source>
</evidence>
<keyword evidence="2" id="KW-1185">Reference proteome</keyword>
<dbReference type="Proteomes" id="UP001497516">
    <property type="component" value="Chromosome 7"/>
</dbReference>
<dbReference type="CDD" id="cd09272">
    <property type="entry name" value="RNase_HI_RT_Ty1"/>
    <property type="match status" value="1"/>
</dbReference>
<sequence length="177" mass="20118">MQPPTKAHEEAAVRVLRYLKSVRGRRLFLSATSPLTLTTYCDAEWGGYPLTRRSTTGYFIMLGSSPISWRTKKQTIVARFSAEAEYRAMANTVSEVLWLRWLFCDFGVPFSAPTPLFCDNQATLHIDSNPVFHERTKHVEMDFYFVWEQVLSSDVAPLKIATSDQPADLFTKGLSVD</sequence>
<dbReference type="SUPFAM" id="SSF56672">
    <property type="entry name" value="DNA/RNA polymerases"/>
    <property type="match status" value="1"/>
</dbReference>